<feature type="domain" description="EGF-like" evidence="8">
    <location>
        <begin position="63"/>
        <end position="99"/>
    </location>
</feature>
<evidence type="ECO:0000313" key="9">
    <source>
        <dbReference type="EMBL" id="KAG6459363.1"/>
    </source>
</evidence>
<feature type="disulfide bond" evidence="6">
    <location>
        <begin position="166"/>
        <end position="175"/>
    </location>
</feature>
<keyword evidence="4 6" id="KW-1015">Disulfide bond</keyword>
<feature type="compositionally biased region" description="Polar residues" evidence="7">
    <location>
        <begin position="378"/>
        <end position="393"/>
    </location>
</feature>
<dbReference type="AlphaFoldDB" id="A0A922CVG4"/>
<dbReference type="PROSITE" id="PS50026">
    <property type="entry name" value="EGF_3"/>
    <property type="match status" value="5"/>
</dbReference>
<evidence type="ECO:0000259" key="8">
    <source>
        <dbReference type="PROSITE" id="PS50026"/>
    </source>
</evidence>
<feature type="disulfide bond" evidence="6">
    <location>
        <begin position="51"/>
        <end position="60"/>
    </location>
</feature>
<evidence type="ECO:0000256" key="2">
    <source>
        <dbReference type="ARBA" id="ARBA00022729"/>
    </source>
</evidence>
<dbReference type="PANTHER" id="PTHR24049">
    <property type="entry name" value="CRUMBS FAMILY MEMBER"/>
    <property type="match status" value="1"/>
</dbReference>
<feature type="region of interest" description="Disordered" evidence="7">
    <location>
        <begin position="378"/>
        <end position="397"/>
    </location>
</feature>
<dbReference type="EMBL" id="JH668618">
    <property type="protein sequence ID" value="KAG6459364.1"/>
    <property type="molecule type" value="Genomic_DNA"/>
</dbReference>
<comment type="caution">
    <text evidence="6">Lacks conserved residue(s) required for the propagation of feature annotation.</text>
</comment>
<dbReference type="Pfam" id="PF00008">
    <property type="entry name" value="EGF"/>
    <property type="match status" value="2"/>
</dbReference>
<dbReference type="InterPro" id="IPR000152">
    <property type="entry name" value="EGF-type_Asp/Asn_hydroxyl_site"/>
</dbReference>
<dbReference type="FunFam" id="2.10.25.10:FF:000472">
    <property type="entry name" value="Uncharacterized protein, isoform A"/>
    <property type="match status" value="1"/>
</dbReference>
<sequence length="443" mass="48039">MTNGYVCSCVPGFSGEHCEVDIAVCNTTEEVRCYNGGECIEGPGFKFYCKCLPGWAGPKCEDQIDECQSNPCQNGGICIDVHADYMCACPFGYTGKSCEAQIEFCDENSCSSNALCVVEDSVRVCYCVPDFHGERCELQYDECLLGPRCMNGGTCIDGVDNFTCSCPPRLAGTLCECLILDDNTLDCEYVSPTPFLQTTKSVLTTFISQDTTTDMTTTYSVTSTDVIPKSSTTEIKQPIATISSTATEEITESPTEVISTIVTFDGITTERLTTVKETSEVYDISTVTMRTDDSKTETTKKYTNSKETLPTKIPISLDDTTTTTEIATGSTTTTTITRTPTKETTEISVLTSEIIVTTDLKTTFDDTRTEVATTDKSVTSTEKMFTDSPTEQPVTDMPLPVPLTTEATESTSDIAIFTTAQSECTDTLCSNHGTCVNSPHGIR</sequence>
<dbReference type="PROSITE" id="PS01186">
    <property type="entry name" value="EGF_2"/>
    <property type="match status" value="3"/>
</dbReference>
<proteinExistence type="predicted"/>
<name>A0A922CVG4_MANSE</name>
<feature type="disulfide bond" evidence="6">
    <location>
        <begin position="89"/>
        <end position="98"/>
    </location>
</feature>
<evidence type="ECO:0000256" key="1">
    <source>
        <dbReference type="ARBA" id="ARBA00022536"/>
    </source>
</evidence>
<keyword evidence="3" id="KW-0677">Repeat</keyword>
<dbReference type="InterPro" id="IPR001881">
    <property type="entry name" value="EGF-like_Ca-bd_dom"/>
</dbReference>
<dbReference type="PROSITE" id="PS01187">
    <property type="entry name" value="EGF_CA"/>
    <property type="match status" value="2"/>
</dbReference>
<feature type="domain" description="EGF-like" evidence="8">
    <location>
        <begin position="21"/>
        <end position="61"/>
    </location>
</feature>
<dbReference type="SMART" id="SM00181">
    <property type="entry name" value="EGF"/>
    <property type="match status" value="4"/>
</dbReference>
<dbReference type="GO" id="GO:0005509">
    <property type="term" value="F:calcium ion binding"/>
    <property type="evidence" value="ECO:0007669"/>
    <property type="project" value="InterPro"/>
</dbReference>
<organism evidence="9 10">
    <name type="scientific">Manduca sexta</name>
    <name type="common">Tobacco hawkmoth</name>
    <name type="synonym">Tobacco hornworm</name>
    <dbReference type="NCBI Taxonomy" id="7130"/>
    <lineage>
        <taxon>Eukaryota</taxon>
        <taxon>Metazoa</taxon>
        <taxon>Ecdysozoa</taxon>
        <taxon>Arthropoda</taxon>
        <taxon>Hexapoda</taxon>
        <taxon>Insecta</taxon>
        <taxon>Pterygota</taxon>
        <taxon>Neoptera</taxon>
        <taxon>Endopterygota</taxon>
        <taxon>Lepidoptera</taxon>
        <taxon>Glossata</taxon>
        <taxon>Ditrysia</taxon>
        <taxon>Bombycoidea</taxon>
        <taxon>Sphingidae</taxon>
        <taxon>Sphinginae</taxon>
        <taxon>Sphingini</taxon>
        <taxon>Manduca</taxon>
    </lineage>
</organism>
<dbReference type="FunFam" id="2.10.25.10:FF:000710">
    <property type="entry name" value="Blast:Protein eyes shut"/>
    <property type="match status" value="1"/>
</dbReference>
<feature type="domain" description="EGF-like" evidence="8">
    <location>
        <begin position="101"/>
        <end position="137"/>
    </location>
</feature>
<feature type="domain" description="EGF-like" evidence="8">
    <location>
        <begin position="139"/>
        <end position="176"/>
    </location>
</feature>
<evidence type="ECO:0000256" key="3">
    <source>
        <dbReference type="ARBA" id="ARBA00022737"/>
    </source>
</evidence>
<dbReference type="PANTHER" id="PTHR24049:SF35">
    <property type="entry name" value="EGF-LIKE DOMAIN-CONTAINING PROTEIN"/>
    <property type="match status" value="1"/>
</dbReference>
<dbReference type="InterPro" id="IPR051022">
    <property type="entry name" value="Notch_Cell-Fate_Det"/>
</dbReference>
<keyword evidence="2" id="KW-0732">Signal</keyword>
<keyword evidence="10" id="KW-1185">Reference proteome</keyword>
<accession>A0A922CVG4</accession>
<evidence type="ECO:0000256" key="6">
    <source>
        <dbReference type="PROSITE-ProRule" id="PRU00076"/>
    </source>
</evidence>
<dbReference type="PROSITE" id="PS00010">
    <property type="entry name" value="ASX_HYDROXYL"/>
    <property type="match status" value="2"/>
</dbReference>
<evidence type="ECO:0000256" key="5">
    <source>
        <dbReference type="ARBA" id="ARBA00023180"/>
    </source>
</evidence>
<comment type="caution">
    <text evidence="9">The sequence shown here is derived from an EMBL/GenBank/DDBJ whole genome shotgun (WGS) entry which is preliminary data.</text>
</comment>
<feature type="disulfide bond" evidence="6">
    <location>
        <begin position="127"/>
        <end position="136"/>
    </location>
</feature>
<dbReference type="InterPro" id="IPR018097">
    <property type="entry name" value="EGF_Ca-bd_CS"/>
</dbReference>
<evidence type="ECO:0000256" key="7">
    <source>
        <dbReference type="SAM" id="MobiDB-lite"/>
    </source>
</evidence>
<reference evidence="9" key="2">
    <citation type="submission" date="2020-12" db="EMBL/GenBank/DDBJ databases">
        <authorList>
            <person name="Kanost M."/>
        </authorList>
    </citation>
    <scope>NUCLEOTIDE SEQUENCE</scope>
</reference>
<feature type="domain" description="EGF-like" evidence="8">
    <location>
        <begin position="1"/>
        <end position="19"/>
    </location>
</feature>
<dbReference type="InterPro" id="IPR000742">
    <property type="entry name" value="EGF"/>
</dbReference>
<keyword evidence="5" id="KW-0325">Glycoprotein</keyword>
<dbReference type="EMBL" id="JH668618">
    <property type="protein sequence ID" value="KAG6459363.1"/>
    <property type="molecule type" value="Genomic_DNA"/>
</dbReference>
<evidence type="ECO:0000313" key="10">
    <source>
        <dbReference type="Proteomes" id="UP000791440"/>
    </source>
</evidence>
<dbReference type="CDD" id="cd00054">
    <property type="entry name" value="EGF_CA"/>
    <property type="match status" value="3"/>
</dbReference>
<evidence type="ECO:0000256" key="4">
    <source>
        <dbReference type="ARBA" id="ARBA00023157"/>
    </source>
</evidence>
<dbReference type="Pfam" id="PF12661">
    <property type="entry name" value="hEGF"/>
    <property type="match status" value="2"/>
</dbReference>
<dbReference type="Proteomes" id="UP000791440">
    <property type="component" value="Unassembled WGS sequence"/>
</dbReference>
<feature type="disulfide bond" evidence="6">
    <location>
        <begin position="9"/>
        <end position="18"/>
    </location>
</feature>
<reference evidence="9" key="1">
    <citation type="journal article" date="2016" name="Insect Biochem. Mol. Biol.">
        <title>Multifaceted biological insights from a draft genome sequence of the tobacco hornworm moth, Manduca sexta.</title>
        <authorList>
            <person name="Kanost M.R."/>
            <person name="Arrese E.L."/>
            <person name="Cao X."/>
            <person name="Chen Y.R."/>
            <person name="Chellapilla S."/>
            <person name="Goldsmith M.R."/>
            <person name="Grosse-Wilde E."/>
            <person name="Heckel D.G."/>
            <person name="Herndon N."/>
            <person name="Jiang H."/>
            <person name="Papanicolaou A."/>
            <person name="Qu J."/>
            <person name="Soulages J.L."/>
            <person name="Vogel H."/>
            <person name="Walters J."/>
            <person name="Waterhouse R.M."/>
            <person name="Ahn S.J."/>
            <person name="Almeida F.C."/>
            <person name="An C."/>
            <person name="Aqrawi P."/>
            <person name="Bretschneider A."/>
            <person name="Bryant W.B."/>
            <person name="Bucks S."/>
            <person name="Chao H."/>
            <person name="Chevignon G."/>
            <person name="Christen J.M."/>
            <person name="Clarke D.F."/>
            <person name="Dittmer N.T."/>
            <person name="Ferguson L.C.F."/>
            <person name="Garavelou S."/>
            <person name="Gordon K.H.J."/>
            <person name="Gunaratna R.T."/>
            <person name="Han Y."/>
            <person name="Hauser F."/>
            <person name="He Y."/>
            <person name="Heidel-Fischer H."/>
            <person name="Hirsh A."/>
            <person name="Hu Y."/>
            <person name="Jiang H."/>
            <person name="Kalra D."/>
            <person name="Klinner C."/>
            <person name="Konig C."/>
            <person name="Kovar C."/>
            <person name="Kroll A.R."/>
            <person name="Kuwar S.S."/>
            <person name="Lee S.L."/>
            <person name="Lehman R."/>
            <person name="Li K."/>
            <person name="Li Z."/>
            <person name="Liang H."/>
            <person name="Lovelace S."/>
            <person name="Lu Z."/>
            <person name="Mansfield J.H."/>
            <person name="McCulloch K.J."/>
            <person name="Mathew T."/>
            <person name="Morton B."/>
            <person name="Muzny D.M."/>
            <person name="Neunemann D."/>
            <person name="Ongeri F."/>
            <person name="Pauchet Y."/>
            <person name="Pu L.L."/>
            <person name="Pyrousis I."/>
            <person name="Rao X.J."/>
            <person name="Redding A."/>
            <person name="Roesel C."/>
            <person name="Sanchez-Gracia A."/>
            <person name="Schaack S."/>
            <person name="Shukla A."/>
            <person name="Tetreau G."/>
            <person name="Wang Y."/>
            <person name="Xiong G.H."/>
            <person name="Traut W."/>
            <person name="Walsh T.K."/>
            <person name="Worley K.C."/>
            <person name="Wu D."/>
            <person name="Wu W."/>
            <person name="Wu Y.Q."/>
            <person name="Zhang X."/>
            <person name="Zou Z."/>
            <person name="Zucker H."/>
            <person name="Briscoe A.D."/>
            <person name="Burmester T."/>
            <person name="Clem R.J."/>
            <person name="Feyereisen R."/>
            <person name="Grimmelikhuijzen C.J.P."/>
            <person name="Hamodrakas S.J."/>
            <person name="Hansson B.S."/>
            <person name="Huguet E."/>
            <person name="Jermiin L.S."/>
            <person name="Lan Q."/>
            <person name="Lehman H.K."/>
            <person name="Lorenzen M."/>
            <person name="Merzendorfer H."/>
            <person name="Michalopoulos I."/>
            <person name="Morton D.B."/>
            <person name="Muthukrishnan S."/>
            <person name="Oakeshott J.G."/>
            <person name="Palmer W."/>
            <person name="Park Y."/>
            <person name="Passarelli A.L."/>
            <person name="Rozas J."/>
            <person name="Schwartz L.M."/>
            <person name="Smith W."/>
            <person name="Southgate A."/>
            <person name="Vilcinskas A."/>
            <person name="Vogt R."/>
            <person name="Wang P."/>
            <person name="Werren J."/>
            <person name="Yu X.Q."/>
            <person name="Zhou J.J."/>
            <person name="Brown S.J."/>
            <person name="Scherer S.E."/>
            <person name="Richards S."/>
            <person name="Blissard G.W."/>
        </authorList>
    </citation>
    <scope>NUCLEOTIDE SEQUENCE</scope>
</reference>
<dbReference type="PROSITE" id="PS00022">
    <property type="entry name" value="EGF_1"/>
    <property type="match status" value="5"/>
</dbReference>
<dbReference type="SMART" id="SM00179">
    <property type="entry name" value="EGF_CA"/>
    <property type="match status" value="3"/>
</dbReference>
<keyword evidence="1 6" id="KW-0245">EGF-like domain</keyword>
<gene>
    <name evidence="9" type="ORF">O3G_MSEX011328</name>
</gene>
<feature type="non-terminal residue" evidence="9">
    <location>
        <position position="443"/>
    </location>
</feature>
<protein>
    <recommendedName>
        <fullName evidence="8">EGF-like domain-containing protein</fullName>
    </recommendedName>
</protein>
<dbReference type="InterPro" id="IPR013032">
    <property type="entry name" value="EGF-like_CS"/>
</dbReference>